<protein>
    <recommendedName>
        <fullName evidence="12">Probable peptidoglycan glycosyltransferase FtsW</fullName>
        <ecNumber evidence="14">2.4.99.28</ecNumber>
    </recommendedName>
    <alternativeName>
        <fullName evidence="13">Cell division protein FtsW</fullName>
    </alternativeName>
    <alternativeName>
        <fullName evidence="10">Cell wall polymerase</fullName>
    </alternativeName>
    <alternativeName>
        <fullName evidence="9">Peptidoglycan polymerase</fullName>
    </alternativeName>
</protein>
<comment type="similarity">
    <text evidence="11">Belongs to the SEDS family. FtsW subfamily.</text>
</comment>
<accession>A0A511DUE2</accession>
<keyword evidence="18" id="KW-1185">Reference proteome</keyword>
<comment type="subcellular location">
    <subcellularLocation>
        <location evidence="1">Membrane</location>
        <topology evidence="1">Multi-pass membrane protein</topology>
    </subcellularLocation>
</comment>
<comment type="catalytic activity">
    <reaction evidence="15">
        <text>[GlcNAc-(1-&gt;4)-Mur2Ac(oyl-L-Ala-gamma-D-Glu-L-Lys-D-Ala-D-Ala)](n)-di-trans,octa-cis-undecaprenyl diphosphate + beta-D-GlcNAc-(1-&gt;4)-Mur2Ac(oyl-L-Ala-gamma-D-Glu-L-Lys-D-Ala-D-Ala)-di-trans,octa-cis-undecaprenyl diphosphate = [GlcNAc-(1-&gt;4)-Mur2Ac(oyl-L-Ala-gamma-D-Glu-L-Lys-D-Ala-D-Ala)](n+1)-di-trans,octa-cis-undecaprenyl diphosphate + di-trans,octa-cis-undecaprenyl diphosphate + H(+)</text>
        <dbReference type="Rhea" id="RHEA:23708"/>
        <dbReference type="Rhea" id="RHEA-COMP:9602"/>
        <dbReference type="Rhea" id="RHEA-COMP:9603"/>
        <dbReference type="ChEBI" id="CHEBI:15378"/>
        <dbReference type="ChEBI" id="CHEBI:58405"/>
        <dbReference type="ChEBI" id="CHEBI:60033"/>
        <dbReference type="ChEBI" id="CHEBI:78435"/>
        <dbReference type="EC" id="2.4.99.28"/>
    </reaction>
</comment>
<reference evidence="17" key="1">
    <citation type="submission" date="2019-07" db="EMBL/GenBank/DDBJ databases">
        <title>Whole genome shotgun sequence of Lactobacillus kefiri NBRC 15888.</title>
        <authorList>
            <person name="Hosoyama A."/>
            <person name="Uohara A."/>
            <person name="Ohji S."/>
            <person name="Ichikawa N."/>
        </authorList>
    </citation>
    <scope>NUCLEOTIDE SEQUENCE [LARGE SCALE GENOMIC DNA]</scope>
    <source>
        <strain evidence="17">NBRC 15888</strain>
    </source>
</reference>
<evidence type="ECO:0000313" key="18">
    <source>
        <dbReference type="Proteomes" id="UP000321893"/>
    </source>
</evidence>
<evidence type="ECO:0000256" key="10">
    <source>
        <dbReference type="ARBA" id="ARBA00033270"/>
    </source>
</evidence>
<dbReference type="GO" id="GO:0051301">
    <property type="term" value="P:cell division"/>
    <property type="evidence" value="ECO:0007669"/>
    <property type="project" value="UniProtKB-KW"/>
</dbReference>
<evidence type="ECO:0000256" key="8">
    <source>
        <dbReference type="ARBA" id="ARBA00023136"/>
    </source>
</evidence>
<organism evidence="17 18">
    <name type="scientific">Lentilactobacillus kefiri</name>
    <name type="common">Lactobacillus kefiri</name>
    <dbReference type="NCBI Taxonomy" id="33962"/>
    <lineage>
        <taxon>Bacteria</taxon>
        <taxon>Bacillati</taxon>
        <taxon>Bacillota</taxon>
        <taxon>Bacilli</taxon>
        <taxon>Lactobacillales</taxon>
        <taxon>Lactobacillaceae</taxon>
        <taxon>Lentilactobacillus</taxon>
    </lineage>
</organism>
<evidence type="ECO:0000256" key="6">
    <source>
        <dbReference type="ARBA" id="ARBA00022984"/>
    </source>
</evidence>
<dbReference type="STRING" id="1423764.FC95_GL001396"/>
<dbReference type="PANTHER" id="PTHR30474">
    <property type="entry name" value="CELL CYCLE PROTEIN"/>
    <property type="match status" value="1"/>
</dbReference>
<keyword evidence="17" id="KW-0131">Cell cycle</keyword>
<dbReference type="EMBL" id="BJVK01000005">
    <property type="protein sequence ID" value="GEL27843.1"/>
    <property type="molecule type" value="Genomic_DNA"/>
</dbReference>
<keyword evidence="4" id="KW-0812">Transmembrane</keyword>
<dbReference type="PROSITE" id="PS00428">
    <property type="entry name" value="FTSW_RODA_SPOVE"/>
    <property type="match status" value="1"/>
</dbReference>
<evidence type="ECO:0000256" key="7">
    <source>
        <dbReference type="ARBA" id="ARBA00022989"/>
    </source>
</evidence>
<keyword evidence="8" id="KW-0472">Membrane</keyword>
<dbReference type="GO" id="GO:0008955">
    <property type="term" value="F:peptidoglycan glycosyltransferase activity"/>
    <property type="evidence" value="ECO:0007669"/>
    <property type="project" value="UniProtKB-EC"/>
</dbReference>
<evidence type="ECO:0000313" key="17">
    <source>
        <dbReference type="EMBL" id="GEL27843.1"/>
    </source>
</evidence>
<evidence type="ECO:0000256" key="9">
    <source>
        <dbReference type="ARBA" id="ARBA00032370"/>
    </source>
</evidence>
<evidence type="ECO:0000256" key="4">
    <source>
        <dbReference type="ARBA" id="ARBA00022692"/>
    </source>
</evidence>
<comment type="function">
    <text evidence="16">Peptidoglycan polymerase that is essential for cell division.</text>
</comment>
<keyword evidence="7" id="KW-1133">Transmembrane helix</keyword>
<keyword evidence="6" id="KW-0573">Peptidoglycan synthesis</keyword>
<dbReference type="GO" id="GO:0032153">
    <property type="term" value="C:cell division site"/>
    <property type="evidence" value="ECO:0007669"/>
    <property type="project" value="TreeGrafter"/>
</dbReference>
<keyword evidence="17" id="KW-0132">Cell division</keyword>
<dbReference type="GO" id="GO:0008360">
    <property type="term" value="P:regulation of cell shape"/>
    <property type="evidence" value="ECO:0007669"/>
    <property type="project" value="UniProtKB-KW"/>
</dbReference>
<evidence type="ECO:0000256" key="3">
    <source>
        <dbReference type="ARBA" id="ARBA00022679"/>
    </source>
</evidence>
<evidence type="ECO:0000256" key="2">
    <source>
        <dbReference type="ARBA" id="ARBA00022676"/>
    </source>
</evidence>
<keyword evidence="2" id="KW-0328">Glycosyltransferase</keyword>
<dbReference type="GO" id="GO:0005886">
    <property type="term" value="C:plasma membrane"/>
    <property type="evidence" value="ECO:0007669"/>
    <property type="project" value="TreeGrafter"/>
</dbReference>
<dbReference type="EC" id="2.4.99.28" evidence="14"/>
<evidence type="ECO:0000256" key="5">
    <source>
        <dbReference type="ARBA" id="ARBA00022960"/>
    </source>
</evidence>
<evidence type="ECO:0000256" key="15">
    <source>
        <dbReference type="ARBA" id="ARBA00049902"/>
    </source>
</evidence>
<dbReference type="Proteomes" id="UP000321893">
    <property type="component" value="Unassembled WGS sequence"/>
</dbReference>
<dbReference type="GeneID" id="71566157"/>
<dbReference type="Pfam" id="PF01098">
    <property type="entry name" value="FTSW_RODA_SPOVE"/>
    <property type="match status" value="1"/>
</dbReference>
<evidence type="ECO:0000256" key="16">
    <source>
        <dbReference type="ARBA" id="ARBA00049966"/>
    </source>
</evidence>
<proteinExistence type="inferred from homology"/>
<evidence type="ECO:0000256" key="13">
    <source>
        <dbReference type="ARBA" id="ARBA00041418"/>
    </source>
</evidence>
<dbReference type="PANTHER" id="PTHR30474:SF2">
    <property type="entry name" value="PEPTIDOGLYCAN GLYCOSYLTRANSFERASE FTSW-RELATED"/>
    <property type="match status" value="1"/>
</dbReference>
<keyword evidence="5" id="KW-0133">Cell shape</keyword>
<gene>
    <name evidence="17" type="primary">ftsW</name>
    <name evidence="17" type="ORF">LKE01_06630</name>
</gene>
<keyword evidence="3" id="KW-0808">Transferase</keyword>
<dbReference type="OrthoDB" id="9812661at2"/>
<dbReference type="AlphaFoldDB" id="A0A511DUE2"/>
<dbReference type="RefSeq" id="WP_056982177.1">
    <property type="nucleotide sequence ID" value="NZ_BJVK01000005.1"/>
</dbReference>
<dbReference type="InterPro" id="IPR018365">
    <property type="entry name" value="Cell_cycle_FtsW-rel_CS"/>
</dbReference>
<evidence type="ECO:0000256" key="11">
    <source>
        <dbReference type="ARBA" id="ARBA00038053"/>
    </source>
</evidence>
<dbReference type="GO" id="GO:0009252">
    <property type="term" value="P:peptidoglycan biosynthetic process"/>
    <property type="evidence" value="ECO:0007669"/>
    <property type="project" value="UniProtKB-KW"/>
</dbReference>
<dbReference type="SUPFAM" id="SSF81338">
    <property type="entry name" value="Aquaporin-like"/>
    <property type="match status" value="1"/>
</dbReference>
<evidence type="ECO:0000256" key="1">
    <source>
        <dbReference type="ARBA" id="ARBA00004141"/>
    </source>
</evidence>
<sequence length="395" mass="43354">MGKERLKNLDYVIFIPYIIMSVIGVVMVYSASANIALQNGGSPLSYLIKQLIYMVVGLGIILFMIRMNINFLRKPIVLKFLLGLFVFGLLWLLVFGKTINGAAGWIHLGPINIQPAEFVKFFLIIWLANAVASGQPEMTLSVRSWLDQMKWPLFWSLALIALIFKQPDSGGAAINFAIVFILINCSGFSWKRALSIIYGCAAGAFLIFELVLVPMAKSDSFSNSYRLQRIVAFTNPFGHAQGTGQQVVNSYYAISNGGLFGVGLGNSVQKTGYLPEPNTDFIMSILTEELGAIAAFLVLALLTVIILRTIQIGVRSNDPYQSLICYGVATYMSIQTFFNMGGVLGVLPITGVTFPFISYGGSSILTLAMCLGLVLNISSRQRIERRALKLARKAH</sequence>
<dbReference type="InterPro" id="IPR001182">
    <property type="entry name" value="FtsW/RodA"/>
</dbReference>
<comment type="caution">
    <text evidence="17">The sequence shown here is derived from an EMBL/GenBank/DDBJ whole genome shotgun (WGS) entry which is preliminary data.</text>
</comment>
<dbReference type="InterPro" id="IPR023271">
    <property type="entry name" value="Aquaporin-like"/>
</dbReference>
<evidence type="ECO:0000256" key="14">
    <source>
        <dbReference type="ARBA" id="ARBA00044770"/>
    </source>
</evidence>
<dbReference type="GO" id="GO:0015648">
    <property type="term" value="F:lipid-linked peptidoglycan transporter activity"/>
    <property type="evidence" value="ECO:0007669"/>
    <property type="project" value="TreeGrafter"/>
</dbReference>
<evidence type="ECO:0000256" key="12">
    <source>
        <dbReference type="ARBA" id="ARBA00041185"/>
    </source>
</evidence>
<name>A0A511DUE2_LENKE</name>